<keyword evidence="3" id="KW-1185">Reference proteome</keyword>
<evidence type="ECO:0000256" key="1">
    <source>
        <dbReference type="SAM" id="MobiDB-lite"/>
    </source>
</evidence>
<name>A0AAD3T1S9_NEPGR</name>
<evidence type="ECO:0000313" key="3">
    <source>
        <dbReference type="Proteomes" id="UP001279734"/>
    </source>
</evidence>
<dbReference type="EMBL" id="BSYO01000024">
    <property type="protein sequence ID" value="GMH22053.1"/>
    <property type="molecule type" value="Genomic_DNA"/>
</dbReference>
<accession>A0AAD3T1S9</accession>
<protein>
    <submittedName>
        <fullName evidence="2">Uncharacterized protein</fullName>
    </submittedName>
</protein>
<feature type="region of interest" description="Disordered" evidence="1">
    <location>
        <begin position="43"/>
        <end position="68"/>
    </location>
</feature>
<organism evidence="2 3">
    <name type="scientific">Nepenthes gracilis</name>
    <name type="common">Slender pitcher plant</name>
    <dbReference type="NCBI Taxonomy" id="150966"/>
    <lineage>
        <taxon>Eukaryota</taxon>
        <taxon>Viridiplantae</taxon>
        <taxon>Streptophyta</taxon>
        <taxon>Embryophyta</taxon>
        <taxon>Tracheophyta</taxon>
        <taxon>Spermatophyta</taxon>
        <taxon>Magnoliopsida</taxon>
        <taxon>eudicotyledons</taxon>
        <taxon>Gunneridae</taxon>
        <taxon>Pentapetalae</taxon>
        <taxon>Caryophyllales</taxon>
        <taxon>Nepenthaceae</taxon>
        <taxon>Nepenthes</taxon>
    </lineage>
</organism>
<dbReference type="Proteomes" id="UP001279734">
    <property type="component" value="Unassembled WGS sequence"/>
</dbReference>
<feature type="compositionally biased region" description="Polar residues" evidence="1">
    <location>
        <begin position="43"/>
        <end position="54"/>
    </location>
</feature>
<gene>
    <name evidence="2" type="ORF">Nepgr_023896</name>
</gene>
<sequence>MPLRCSSCKKFGHGSVQCKPQIVKPPDGNLEAVPASVDQSISYRTSVTSRQRSSLRAAPQPLEGPDIASKEDLKKLVSSRIPNPPVSAPNSLAILLEADSGVNQTMKMASGNEGCHIIDIGSKRNTAELPLPEATLPCVAPLAIYGEINDVHSRVHFELSSPQLLTSNLRSASGQAEEAEMDEEDFPDPTLIALKISQRRLERRVDDVPSIHALDEAAQITTPPFEQDGYWSYWYVSLGRLANLLNFLARIVWLVCRERYLVGMGLGCIFPIGFGWLANLGRNGGLGLLIDRYALTSGVDALLARLVEMLSRNMGSVSYCLSELVDALS</sequence>
<proteinExistence type="predicted"/>
<dbReference type="AlphaFoldDB" id="A0AAD3T1S9"/>
<comment type="caution">
    <text evidence="2">The sequence shown here is derived from an EMBL/GenBank/DDBJ whole genome shotgun (WGS) entry which is preliminary data.</text>
</comment>
<evidence type="ECO:0000313" key="2">
    <source>
        <dbReference type="EMBL" id="GMH22053.1"/>
    </source>
</evidence>
<reference evidence="2" key="1">
    <citation type="submission" date="2023-05" db="EMBL/GenBank/DDBJ databases">
        <title>Nepenthes gracilis genome sequencing.</title>
        <authorList>
            <person name="Fukushima K."/>
        </authorList>
    </citation>
    <scope>NUCLEOTIDE SEQUENCE</scope>
    <source>
        <strain evidence="2">SING2019-196</strain>
    </source>
</reference>